<name>X1NMC6_9ZZZZ</name>
<dbReference type="PANTHER" id="PTHR37422:SF23">
    <property type="entry name" value="TEICHURONIC ACID BIOSYNTHESIS PROTEIN TUAE"/>
    <property type="match status" value="1"/>
</dbReference>
<feature type="non-terminal residue" evidence="7">
    <location>
        <position position="1"/>
    </location>
</feature>
<evidence type="ECO:0000256" key="3">
    <source>
        <dbReference type="ARBA" id="ARBA00022989"/>
    </source>
</evidence>
<dbReference type="Pfam" id="PF04932">
    <property type="entry name" value="Wzy_C"/>
    <property type="match status" value="1"/>
</dbReference>
<dbReference type="InterPro" id="IPR007016">
    <property type="entry name" value="O-antigen_ligase-rel_domated"/>
</dbReference>
<keyword evidence="4 5" id="KW-0472">Membrane</keyword>
<protein>
    <recommendedName>
        <fullName evidence="6">O-antigen ligase-related domain-containing protein</fullName>
    </recommendedName>
</protein>
<keyword evidence="3 5" id="KW-1133">Transmembrane helix</keyword>
<comment type="subcellular location">
    <subcellularLocation>
        <location evidence="1">Membrane</location>
        <topology evidence="1">Multi-pass membrane protein</topology>
    </subcellularLocation>
</comment>
<keyword evidence="2 5" id="KW-0812">Transmembrane</keyword>
<feature type="transmembrane region" description="Helical" evidence="5">
    <location>
        <begin position="177"/>
        <end position="199"/>
    </location>
</feature>
<evidence type="ECO:0000256" key="4">
    <source>
        <dbReference type="ARBA" id="ARBA00023136"/>
    </source>
</evidence>
<proteinExistence type="predicted"/>
<dbReference type="EMBL" id="BARV01025535">
    <property type="protein sequence ID" value="GAI45162.1"/>
    <property type="molecule type" value="Genomic_DNA"/>
</dbReference>
<accession>X1NMC6</accession>
<evidence type="ECO:0000256" key="1">
    <source>
        <dbReference type="ARBA" id="ARBA00004141"/>
    </source>
</evidence>
<evidence type="ECO:0000256" key="5">
    <source>
        <dbReference type="SAM" id="Phobius"/>
    </source>
</evidence>
<dbReference type="AlphaFoldDB" id="X1NMC6"/>
<feature type="domain" description="O-antigen ligase-related" evidence="6">
    <location>
        <begin position="7"/>
        <end position="158"/>
    </location>
</feature>
<dbReference type="PANTHER" id="PTHR37422">
    <property type="entry name" value="TEICHURONIC ACID BIOSYNTHESIS PROTEIN TUAE"/>
    <property type="match status" value="1"/>
</dbReference>
<evidence type="ECO:0000259" key="6">
    <source>
        <dbReference type="Pfam" id="PF04932"/>
    </source>
</evidence>
<feature type="transmembrane region" description="Helical" evidence="5">
    <location>
        <begin position="37"/>
        <end position="57"/>
    </location>
</feature>
<reference evidence="7" key="1">
    <citation type="journal article" date="2014" name="Front. Microbiol.">
        <title>High frequency of phylogenetically diverse reductive dehalogenase-homologous genes in deep subseafloor sedimentary metagenomes.</title>
        <authorList>
            <person name="Kawai M."/>
            <person name="Futagami T."/>
            <person name="Toyoda A."/>
            <person name="Takaki Y."/>
            <person name="Nishi S."/>
            <person name="Hori S."/>
            <person name="Arai W."/>
            <person name="Tsubouchi T."/>
            <person name="Morono Y."/>
            <person name="Uchiyama I."/>
            <person name="Ito T."/>
            <person name="Fujiyama A."/>
            <person name="Inagaki F."/>
            <person name="Takami H."/>
        </authorList>
    </citation>
    <scope>NUCLEOTIDE SEQUENCE</scope>
    <source>
        <strain evidence="7">Expedition CK06-06</strain>
    </source>
</reference>
<dbReference type="GO" id="GO:0016020">
    <property type="term" value="C:membrane"/>
    <property type="evidence" value="ECO:0007669"/>
    <property type="project" value="UniProtKB-SubCell"/>
</dbReference>
<evidence type="ECO:0000256" key="2">
    <source>
        <dbReference type="ARBA" id="ARBA00022692"/>
    </source>
</evidence>
<gene>
    <name evidence="7" type="ORF">S06H3_41436</name>
</gene>
<dbReference type="InterPro" id="IPR051533">
    <property type="entry name" value="WaaL-like"/>
</dbReference>
<evidence type="ECO:0000313" key="7">
    <source>
        <dbReference type="EMBL" id="GAI45162.1"/>
    </source>
</evidence>
<sequence length="265" mass="29926">NPNKGYSGWMALVLGVGAFVLLLRWPAIKEWWQRRHTWGRLVAVAVGVVLVAAVILASGRVAARVNSYSLYTRLYNWWVSVYQVADHPWFGSGLNVRHVQAQYSARVHWEDTATWLRPVLPYYELSQMGQQRQLINHTHNIFLELAVGAGIPALLAFLWFLWALAKHSLTTFRHATGHARVLIAGCIAGIVASLGWGLIDVMEYSPPFFTTPTWVLVGLLLAAPRTQIADCRLRIADRPSRITHHVSRFTFYVLCFAFILIAIVL</sequence>
<feature type="non-terminal residue" evidence="7">
    <location>
        <position position="265"/>
    </location>
</feature>
<feature type="transmembrane region" description="Helical" evidence="5">
    <location>
        <begin position="6"/>
        <end position="25"/>
    </location>
</feature>
<feature type="transmembrane region" description="Helical" evidence="5">
    <location>
        <begin position="205"/>
        <end position="224"/>
    </location>
</feature>
<comment type="caution">
    <text evidence="7">The sequence shown here is derived from an EMBL/GenBank/DDBJ whole genome shotgun (WGS) entry which is preliminary data.</text>
</comment>
<organism evidence="7">
    <name type="scientific">marine sediment metagenome</name>
    <dbReference type="NCBI Taxonomy" id="412755"/>
    <lineage>
        <taxon>unclassified sequences</taxon>
        <taxon>metagenomes</taxon>
        <taxon>ecological metagenomes</taxon>
    </lineage>
</organism>
<feature type="transmembrane region" description="Helical" evidence="5">
    <location>
        <begin position="141"/>
        <end position="165"/>
    </location>
</feature>
<feature type="transmembrane region" description="Helical" evidence="5">
    <location>
        <begin position="245"/>
        <end position="264"/>
    </location>
</feature>